<proteinExistence type="predicted"/>
<accession>A0A412WPR5</accession>
<dbReference type="AlphaFoldDB" id="A0A412WPR5"/>
<dbReference type="Gene3D" id="1.10.260.40">
    <property type="entry name" value="lambda repressor-like DNA-binding domains"/>
    <property type="match status" value="1"/>
</dbReference>
<name>A0A412WPR5_9BACT</name>
<sequence length="175" mass="19523">MGTINDRIKRIVNELFNGNTSSFARQINVPQPTLKDIVGGKLSTPRADVLEKIFGDKSLNISAEWLLGGEGEMIKNISESDSQNNIQLPEVPEANKSETETIKSLLSVISDQANILKQVTNSKEQKHIEEQKEMFNKIESLQKSLDNQGKYLQTLCKKIDDLISENNIPGQKKVG</sequence>
<protein>
    <recommendedName>
        <fullName evidence="3">XRE family transcriptional regulator</fullName>
    </recommendedName>
</protein>
<dbReference type="GO" id="GO:0003677">
    <property type="term" value="F:DNA binding"/>
    <property type="evidence" value="ECO:0007669"/>
    <property type="project" value="InterPro"/>
</dbReference>
<evidence type="ECO:0008006" key="3">
    <source>
        <dbReference type="Google" id="ProtNLM"/>
    </source>
</evidence>
<gene>
    <name evidence="1" type="ORF">DWW24_03950</name>
</gene>
<comment type="caution">
    <text evidence="1">The sequence shown here is derived from an EMBL/GenBank/DDBJ whole genome shotgun (WGS) entry which is preliminary data.</text>
</comment>
<evidence type="ECO:0000313" key="2">
    <source>
        <dbReference type="Proteomes" id="UP000283426"/>
    </source>
</evidence>
<organism evidence="1 2">
    <name type="scientific">Odoribacter splanchnicus</name>
    <dbReference type="NCBI Taxonomy" id="28118"/>
    <lineage>
        <taxon>Bacteria</taxon>
        <taxon>Pseudomonadati</taxon>
        <taxon>Bacteroidota</taxon>
        <taxon>Bacteroidia</taxon>
        <taxon>Bacteroidales</taxon>
        <taxon>Odoribacteraceae</taxon>
        <taxon>Odoribacter</taxon>
    </lineage>
</organism>
<dbReference type="RefSeq" id="WP_118107391.1">
    <property type="nucleotide sequence ID" value="NZ_QRYW01000006.1"/>
</dbReference>
<dbReference type="InterPro" id="IPR010982">
    <property type="entry name" value="Lambda_DNA-bd_dom_sf"/>
</dbReference>
<evidence type="ECO:0000313" key="1">
    <source>
        <dbReference type="EMBL" id="RGV29243.1"/>
    </source>
</evidence>
<dbReference type="EMBL" id="QRYW01000006">
    <property type="protein sequence ID" value="RGV29243.1"/>
    <property type="molecule type" value="Genomic_DNA"/>
</dbReference>
<reference evidence="1 2" key="1">
    <citation type="submission" date="2018-08" db="EMBL/GenBank/DDBJ databases">
        <title>A genome reference for cultivated species of the human gut microbiota.</title>
        <authorList>
            <person name="Zou Y."/>
            <person name="Xue W."/>
            <person name="Luo G."/>
        </authorList>
    </citation>
    <scope>NUCLEOTIDE SEQUENCE [LARGE SCALE GENOMIC DNA]</scope>
    <source>
        <strain evidence="1 2">AF14-6AC</strain>
    </source>
</reference>
<dbReference type="Proteomes" id="UP000283426">
    <property type="component" value="Unassembled WGS sequence"/>
</dbReference>